<gene>
    <name evidence="7" type="ORF">NCTC11535_00973</name>
</gene>
<evidence type="ECO:0000256" key="6">
    <source>
        <dbReference type="SAM" id="Phobius"/>
    </source>
</evidence>
<keyword evidence="5 6" id="KW-0472">Membrane</keyword>
<feature type="transmembrane region" description="Helical" evidence="6">
    <location>
        <begin position="289"/>
        <end position="308"/>
    </location>
</feature>
<dbReference type="PANTHER" id="PTHR30250">
    <property type="entry name" value="PST FAMILY PREDICTED COLANIC ACID TRANSPORTER"/>
    <property type="match status" value="1"/>
</dbReference>
<keyword evidence="2" id="KW-1003">Cell membrane</keyword>
<evidence type="ECO:0008006" key="9">
    <source>
        <dbReference type="Google" id="ProtNLM"/>
    </source>
</evidence>
<dbReference type="InterPro" id="IPR050833">
    <property type="entry name" value="Poly_Biosynth_Transport"/>
</dbReference>
<reference evidence="7 8" key="1">
    <citation type="submission" date="2018-06" db="EMBL/GenBank/DDBJ databases">
        <authorList>
            <consortium name="Pathogen Informatics"/>
            <person name="Doyle S."/>
        </authorList>
    </citation>
    <scope>NUCLEOTIDE SEQUENCE [LARGE SCALE GENOMIC DNA]</scope>
    <source>
        <strain evidence="7 8">NCTC11535</strain>
    </source>
</reference>
<sequence>MASETRRASLKRDYLWNTASSLMNAAATVIMGMAVARMGTLEAAGVFSLALAMGQQFQTLGAYEVRTYQATDLRDGLPFGVYLSTRYLTVALMLLGIFGAVLASPSARGSALVVVLIASLKCFEAFEDVIYTEFQRVGLLHVGARACFWRMLLTTVAFCAGLALGHSLWLGAVAGLLTAAVTTLALYIPAMRGVLPWRPQWSRSQMKRLLIDCLPLFLGSFIATYLANAPKYAIDLYLGEAQQGYFLILFMPAMVVNLVSLMVFRPLLTTMAQRWTSGDLTAFKAIIRRGLLTVGLASVVVAVVTYLIGAPLLGAVFGKDVSAFVPELMVLVAGGALNAASVILYYALTTMRLQRLVFIGYVVCALVSTGAMALLVPAGGLMGACMGYALTMAALVFAFLTGIWYTRKGRR</sequence>
<keyword evidence="8" id="KW-1185">Reference proteome</keyword>
<feature type="transmembrane region" description="Helical" evidence="6">
    <location>
        <begin position="147"/>
        <end position="164"/>
    </location>
</feature>
<feature type="transmembrane region" description="Helical" evidence="6">
    <location>
        <begin position="355"/>
        <end position="375"/>
    </location>
</feature>
<comment type="caution">
    <text evidence="7">The sequence shown here is derived from an EMBL/GenBank/DDBJ whole genome shotgun (WGS) entry which is preliminary data.</text>
</comment>
<protein>
    <recommendedName>
        <fullName evidence="9">Polysaccharide biosynthesis protein</fullName>
    </recommendedName>
</protein>
<keyword evidence="4 6" id="KW-1133">Transmembrane helix</keyword>
<evidence type="ECO:0000256" key="5">
    <source>
        <dbReference type="ARBA" id="ARBA00023136"/>
    </source>
</evidence>
<accession>A0ABY1VMJ5</accession>
<keyword evidence="3 6" id="KW-0812">Transmembrane</keyword>
<dbReference type="RefSeq" id="WP_111836256.1">
    <property type="nucleotide sequence ID" value="NZ_UAPQ01000006.1"/>
</dbReference>
<feature type="transmembrane region" description="Helical" evidence="6">
    <location>
        <begin position="381"/>
        <end position="405"/>
    </location>
</feature>
<feature type="transmembrane region" description="Helical" evidence="6">
    <location>
        <begin position="328"/>
        <end position="348"/>
    </location>
</feature>
<dbReference type="PANTHER" id="PTHR30250:SF11">
    <property type="entry name" value="O-ANTIGEN TRANSPORTER-RELATED"/>
    <property type="match status" value="1"/>
</dbReference>
<feature type="transmembrane region" description="Helical" evidence="6">
    <location>
        <begin position="84"/>
        <end position="103"/>
    </location>
</feature>
<name>A0ABY1VMJ5_9ACTO</name>
<evidence type="ECO:0000313" key="7">
    <source>
        <dbReference type="EMBL" id="SPT53310.1"/>
    </source>
</evidence>
<evidence type="ECO:0000313" key="8">
    <source>
        <dbReference type="Proteomes" id="UP000250006"/>
    </source>
</evidence>
<comment type="subcellular location">
    <subcellularLocation>
        <location evidence="1">Cell membrane</location>
        <topology evidence="1">Multi-pass membrane protein</topology>
    </subcellularLocation>
</comment>
<dbReference type="EMBL" id="UAPQ01000006">
    <property type="protein sequence ID" value="SPT53310.1"/>
    <property type="molecule type" value="Genomic_DNA"/>
</dbReference>
<organism evidence="7 8">
    <name type="scientific">Actinomyces bovis</name>
    <dbReference type="NCBI Taxonomy" id="1658"/>
    <lineage>
        <taxon>Bacteria</taxon>
        <taxon>Bacillati</taxon>
        <taxon>Actinomycetota</taxon>
        <taxon>Actinomycetes</taxon>
        <taxon>Actinomycetales</taxon>
        <taxon>Actinomycetaceae</taxon>
        <taxon>Actinomyces</taxon>
    </lineage>
</organism>
<evidence type="ECO:0000256" key="2">
    <source>
        <dbReference type="ARBA" id="ARBA00022475"/>
    </source>
</evidence>
<proteinExistence type="predicted"/>
<evidence type="ECO:0000256" key="4">
    <source>
        <dbReference type="ARBA" id="ARBA00022989"/>
    </source>
</evidence>
<evidence type="ECO:0000256" key="3">
    <source>
        <dbReference type="ARBA" id="ARBA00022692"/>
    </source>
</evidence>
<feature type="transmembrane region" description="Helical" evidence="6">
    <location>
        <begin position="209"/>
        <end position="227"/>
    </location>
</feature>
<feature type="transmembrane region" description="Helical" evidence="6">
    <location>
        <begin position="14"/>
        <end position="37"/>
    </location>
</feature>
<feature type="transmembrane region" description="Helical" evidence="6">
    <location>
        <begin position="247"/>
        <end position="268"/>
    </location>
</feature>
<dbReference type="Proteomes" id="UP000250006">
    <property type="component" value="Unassembled WGS sequence"/>
</dbReference>
<evidence type="ECO:0000256" key="1">
    <source>
        <dbReference type="ARBA" id="ARBA00004651"/>
    </source>
</evidence>
<feature type="transmembrane region" description="Helical" evidence="6">
    <location>
        <begin position="170"/>
        <end position="188"/>
    </location>
</feature>